<evidence type="ECO:0000256" key="1">
    <source>
        <dbReference type="ARBA" id="ARBA00009437"/>
    </source>
</evidence>
<evidence type="ECO:0000313" key="7">
    <source>
        <dbReference type="Proteomes" id="UP000094936"/>
    </source>
</evidence>
<dbReference type="EMBL" id="LYBM01000008">
    <property type="protein sequence ID" value="ODA34356.1"/>
    <property type="molecule type" value="Genomic_DNA"/>
</dbReference>
<protein>
    <submittedName>
        <fullName evidence="6">LysR family transcriptional regulator</fullName>
    </submittedName>
</protein>
<dbReference type="Pfam" id="PF03466">
    <property type="entry name" value="LysR_substrate"/>
    <property type="match status" value="1"/>
</dbReference>
<dbReference type="RefSeq" id="WP_068900405.1">
    <property type="nucleotide sequence ID" value="NZ_JBHUIF010000004.1"/>
</dbReference>
<dbReference type="OrthoDB" id="570111at2"/>
<keyword evidence="2" id="KW-0805">Transcription regulation</keyword>
<evidence type="ECO:0000313" key="6">
    <source>
        <dbReference type="EMBL" id="ODA34356.1"/>
    </source>
</evidence>
<dbReference type="SUPFAM" id="SSF46785">
    <property type="entry name" value="Winged helix' DNA-binding domain"/>
    <property type="match status" value="1"/>
</dbReference>
<keyword evidence="3" id="KW-0238">DNA-binding</keyword>
<keyword evidence="7" id="KW-1185">Reference proteome</keyword>
<comment type="caution">
    <text evidence="6">The sequence shown here is derived from an EMBL/GenBank/DDBJ whole genome shotgun (WGS) entry which is preliminary data.</text>
</comment>
<evidence type="ECO:0000256" key="3">
    <source>
        <dbReference type="ARBA" id="ARBA00023125"/>
    </source>
</evidence>
<proteinExistence type="inferred from homology"/>
<dbReference type="GO" id="GO:0006351">
    <property type="term" value="P:DNA-templated transcription"/>
    <property type="evidence" value="ECO:0007669"/>
    <property type="project" value="TreeGrafter"/>
</dbReference>
<dbReference type="InterPro" id="IPR000847">
    <property type="entry name" value="LysR_HTH_N"/>
</dbReference>
<dbReference type="InterPro" id="IPR036388">
    <property type="entry name" value="WH-like_DNA-bd_sf"/>
</dbReference>
<dbReference type="Gene3D" id="1.10.10.10">
    <property type="entry name" value="Winged helix-like DNA-binding domain superfamily/Winged helix DNA-binding domain"/>
    <property type="match status" value="1"/>
</dbReference>
<reference evidence="6 7" key="1">
    <citation type="submission" date="2016-05" db="EMBL/GenBank/DDBJ databases">
        <title>Genomic Taxonomy of the Vibrionaceae.</title>
        <authorList>
            <person name="Gomez-Gil B."/>
            <person name="Enciso-Ibarra J."/>
        </authorList>
    </citation>
    <scope>NUCLEOTIDE SEQUENCE [LARGE SCALE GENOMIC DNA]</scope>
    <source>
        <strain evidence="6 7">CAIM 1920</strain>
    </source>
</reference>
<dbReference type="Gene3D" id="3.40.190.290">
    <property type="match status" value="1"/>
</dbReference>
<dbReference type="SUPFAM" id="SSF53850">
    <property type="entry name" value="Periplasmic binding protein-like II"/>
    <property type="match status" value="1"/>
</dbReference>
<keyword evidence="4" id="KW-0804">Transcription</keyword>
<organism evidence="6 7">
    <name type="scientific">Veronia pacifica</name>
    <dbReference type="NCBI Taxonomy" id="1080227"/>
    <lineage>
        <taxon>Bacteria</taxon>
        <taxon>Pseudomonadati</taxon>
        <taxon>Pseudomonadota</taxon>
        <taxon>Gammaproteobacteria</taxon>
        <taxon>Vibrionales</taxon>
        <taxon>Vibrionaceae</taxon>
        <taxon>Veronia</taxon>
    </lineage>
</organism>
<dbReference type="PANTHER" id="PTHR30537">
    <property type="entry name" value="HTH-TYPE TRANSCRIPTIONAL REGULATOR"/>
    <property type="match status" value="1"/>
</dbReference>
<feature type="domain" description="HTH lysR-type" evidence="5">
    <location>
        <begin position="6"/>
        <end position="63"/>
    </location>
</feature>
<dbReference type="AlphaFoldDB" id="A0A1C3EMA0"/>
<dbReference type="GO" id="GO:0043565">
    <property type="term" value="F:sequence-specific DNA binding"/>
    <property type="evidence" value="ECO:0007669"/>
    <property type="project" value="TreeGrafter"/>
</dbReference>
<name>A0A1C3EMA0_9GAMM</name>
<evidence type="ECO:0000256" key="4">
    <source>
        <dbReference type="ARBA" id="ARBA00023163"/>
    </source>
</evidence>
<dbReference type="InterPro" id="IPR005119">
    <property type="entry name" value="LysR_subst-bd"/>
</dbReference>
<evidence type="ECO:0000259" key="5">
    <source>
        <dbReference type="PROSITE" id="PS50931"/>
    </source>
</evidence>
<dbReference type="GO" id="GO:0003700">
    <property type="term" value="F:DNA-binding transcription factor activity"/>
    <property type="evidence" value="ECO:0007669"/>
    <property type="project" value="InterPro"/>
</dbReference>
<evidence type="ECO:0000256" key="2">
    <source>
        <dbReference type="ARBA" id="ARBA00023015"/>
    </source>
</evidence>
<comment type="similarity">
    <text evidence="1">Belongs to the LysR transcriptional regulatory family.</text>
</comment>
<accession>A0A1C3EMA0</accession>
<dbReference type="InterPro" id="IPR058163">
    <property type="entry name" value="LysR-type_TF_proteobact-type"/>
</dbReference>
<dbReference type="PANTHER" id="PTHR30537:SF3">
    <property type="entry name" value="TRANSCRIPTIONAL REGULATORY PROTEIN"/>
    <property type="match status" value="1"/>
</dbReference>
<dbReference type="InterPro" id="IPR036390">
    <property type="entry name" value="WH_DNA-bd_sf"/>
</dbReference>
<sequence>MNAQRIDWKDVYFAYHVAKSGSLSAASLQLDVHHSTVLRRIDALEAQLGVKLFHRHPRGYSPTPAGEMLLETADKTQHQFDRLLGNLVANDNTLRGELVVTTLLSFIPPLTPIFAEFQNLHPEICIEISATPKLSRFEYGEAHVGIRPGKKPTTPDYVVQHLKHIPTSLYVSHEYIRKFGKMSSLRDIEGHRFITVGKKLMNVASTAWIETSVPKEQIHHRAADFNFALEMAKAGAGIAPCHVWLAEQEETLVPMFPAPTEWDASLWLITHRDLHHSPKVQAFTQFLKTKLKDS</sequence>
<dbReference type="PROSITE" id="PS50931">
    <property type="entry name" value="HTH_LYSR"/>
    <property type="match status" value="1"/>
</dbReference>
<dbReference type="Proteomes" id="UP000094936">
    <property type="component" value="Unassembled WGS sequence"/>
</dbReference>
<dbReference type="STRING" id="1080227.A8L45_06425"/>
<gene>
    <name evidence="6" type="ORF">A8L45_06425</name>
</gene>
<dbReference type="Pfam" id="PF00126">
    <property type="entry name" value="HTH_1"/>
    <property type="match status" value="1"/>
</dbReference>